<organism evidence="1 2">
    <name type="scientific">SAR86 cluster bacterium</name>
    <dbReference type="NCBI Taxonomy" id="2030880"/>
    <lineage>
        <taxon>Bacteria</taxon>
        <taxon>Pseudomonadati</taxon>
        <taxon>Pseudomonadota</taxon>
        <taxon>Gammaproteobacteria</taxon>
        <taxon>SAR86 cluster</taxon>
    </lineage>
</organism>
<proteinExistence type="predicted"/>
<gene>
    <name evidence="1" type="ORF">EVA92_04905</name>
</gene>
<dbReference type="AlphaFoldDB" id="A0A520MWD1"/>
<dbReference type="Pfam" id="PF06853">
    <property type="entry name" value="DUF1249"/>
    <property type="match status" value="1"/>
</dbReference>
<dbReference type="InterPro" id="IPR009659">
    <property type="entry name" value="DUF1249"/>
</dbReference>
<dbReference type="Proteomes" id="UP000315825">
    <property type="component" value="Unassembled WGS sequence"/>
</dbReference>
<comment type="caution">
    <text evidence="1">The sequence shown here is derived from an EMBL/GenBank/DDBJ whole genome shotgun (WGS) entry which is preliminary data.</text>
</comment>
<dbReference type="EMBL" id="SHBE01000015">
    <property type="protein sequence ID" value="RZO25538.1"/>
    <property type="molecule type" value="Genomic_DNA"/>
</dbReference>
<name>A0A520MWD1_9GAMM</name>
<evidence type="ECO:0000313" key="2">
    <source>
        <dbReference type="Proteomes" id="UP000315825"/>
    </source>
</evidence>
<evidence type="ECO:0000313" key="1">
    <source>
        <dbReference type="EMBL" id="RZO25538.1"/>
    </source>
</evidence>
<protein>
    <submittedName>
        <fullName evidence="1">DUF1249 domain-containing protein</fullName>
    </submittedName>
</protein>
<sequence length="146" mass="17139">MQKMHCHLKMNEYRKTNSHLTACSANYLRLKKILSSYERSNLVLRNSLNTHIYNASFDLKILSKHSSTCDLIFTNLDSKLLNSFQFELSIYHDVELCEVSSFNGHSPSRFPFQFEKFPKSNDEKSQQNRFLTEVLDIILNSGFYEK</sequence>
<accession>A0A520MWD1</accession>
<reference evidence="1 2" key="1">
    <citation type="submission" date="2019-02" db="EMBL/GenBank/DDBJ databases">
        <title>Prokaryotic population dynamics and viral predation in marine succession experiment using metagenomics: the confinement effect.</title>
        <authorList>
            <person name="Haro-Moreno J.M."/>
            <person name="Rodriguez-Valera F."/>
            <person name="Lopez-Perez M."/>
        </authorList>
    </citation>
    <scope>NUCLEOTIDE SEQUENCE [LARGE SCALE GENOMIC DNA]</scope>
    <source>
        <strain evidence="1">MED-G159</strain>
    </source>
</reference>